<proteinExistence type="predicted"/>
<reference evidence="1 2" key="1">
    <citation type="submission" date="2014-07" db="EMBL/GenBank/DDBJ databases">
        <title>Methanogenic archaea and the global carbon cycle.</title>
        <authorList>
            <person name="Henriksen J.R."/>
            <person name="Luke J."/>
            <person name="Reinhart S."/>
            <person name="Benedict M.N."/>
            <person name="Youngblut N.D."/>
            <person name="Metcalf M.E."/>
            <person name="Whitaker R.J."/>
            <person name="Metcalf W.W."/>
        </authorList>
    </citation>
    <scope>NUCLEOTIDE SEQUENCE [LARGE SCALE GENOMIC DNA]</scope>
    <source>
        <strain evidence="1 2">HI350</strain>
    </source>
</reference>
<dbReference type="PATRIC" id="fig|1434119.4.peg.4804"/>
<dbReference type="Proteomes" id="UP000033092">
    <property type="component" value="Chromosome"/>
</dbReference>
<protein>
    <submittedName>
        <fullName evidence="1">Mobile element protein</fullName>
    </submittedName>
</protein>
<name>A0A0E3PHV3_9EURY</name>
<gene>
    <name evidence="1" type="ORF">MSSIH_3699</name>
</gene>
<evidence type="ECO:0000313" key="1">
    <source>
        <dbReference type="EMBL" id="AKB34389.1"/>
    </source>
</evidence>
<dbReference type="KEGG" id="msz:MSSIH_3699"/>
<evidence type="ECO:0000313" key="2">
    <source>
        <dbReference type="Proteomes" id="UP000033092"/>
    </source>
</evidence>
<dbReference type="EMBL" id="CP009507">
    <property type="protein sequence ID" value="AKB34389.1"/>
    <property type="molecule type" value="Genomic_DNA"/>
</dbReference>
<sequence length="53" mass="6140">MYGFSMKKLIEKLSEIKIAVVQEKESKKSKIIVEEMDTKQASLFSFLTLVPKF</sequence>
<accession>A0A0E3PHV3</accession>
<dbReference type="AlphaFoldDB" id="A0A0E3PHV3"/>
<dbReference type="HOGENOM" id="CLU_3113131_0_0_2"/>
<organism evidence="1 2">
    <name type="scientific">Methanosarcina siciliae HI350</name>
    <dbReference type="NCBI Taxonomy" id="1434119"/>
    <lineage>
        <taxon>Archaea</taxon>
        <taxon>Methanobacteriati</taxon>
        <taxon>Methanobacteriota</taxon>
        <taxon>Stenosarchaea group</taxon>
        <taxon>Methanomicrobia</taxon>
        <taxon>Methanosarcinales</taxon>
        <taxon>Methanosarcinaceae</taxon>
        <taxon>Methanosarcina</taxon>
    </lineage>
</organism>